<name>A0A8D8FPK8_CULPI</name>
<organism evidence="1">
    <name type="scientific">Culex pipiens</name>
    <name type="common">House mosquito</name>
    <dbReference type="NCBI Taxonomy" id="7175"/>
    <lineage>
        <taxon>Eukaryota</taxon>
        <taxon>Metazoa</taxon>
        <taxon>Ecdysozoa</taxon>
        <taxon>Arthropoda</taxon>
        <taxon>Hexapoda</taxon>
        <taxon>Insecta</taxon>
        <taxon>Pterygota</taxon>
        <taxon>Neoptera</taxon>
        <taxon>Endopterygota</taxon>
        <taxon>Diptera</taxon>
        <taxon>Nematocera</taxon>
        <taxon>Culicoidea</taxon>
        <taxon>Culicidae</taxon>
        <taxon>Culicinae</taxon>
        <taxon>Culicini</taxon>
        <taxon>Culex</taxon>
        <taxon>Culex</taxon>
    </lineage>
</organism>
<reference evidence="1" key="1">
    <citation type="submission" date="2021-05" db="EMBL/GenBank/DDBJ databases">
        <authorList>
            <person name="Alioto T."/>
            <person name="Alioto T."/>
            <person name="Gomez Garrido J."/>
        </authorList>
    </citation>
    <scope>NUCLEOTIDE SEQUENCE</scope>
</reference>
<protein>
    <submittedName>
        <fullName evidence="1">(northern house mosquito) hypothetical protein</fullName>
    </submittedName>
</protein>
<evidence type="ECO:0000313" key="1">
    <source>
        <dbReference type="EMBL" id="CAG6478003.1"/>
    </source>
</evidence>
<dbReference type="EMBL" id="HBUE01082013">
    <property type="protein sequence ID" value="CAG6478003.1"/>
    <property type="molecule type" value="Transcribed_RNA"/>
</dbReference>
<sequence length="139" mass="15683">MVTPTMQTHAIRLTTPLRMTHVRSMPKMVLIYSFGAGHSEPTASSDPSAQWFTPSHRRSVWMQNSGWLHRKSAQLIFESLTEVMTILKPFVSVPQLSVTYLNVRKFVLVNNAATDCFVSLQVKSALCEPTAWAPSYTNR</sequence>
<proteinExistence type="predicted"/>
<accession>A0A8D8FPK8</accession>
<dbReference type="AlphaFoldDB" id="A0A8D8FPK8"/>